<organism evidence="2 3">
    <name type="scientific">Aspergillus heteromorphus CBS 117.55</name>
    <dbReference type="NCBI Taxonomy" id="1448321"/>
    <lineage>
        <taxon>Eukaryota</taxon>
        <taxon>Fungi</taxon>
        <taxon>Dikarya</taxon>
        <taxon>Ascomycota</taxon>
        <taxon>Pezizomycotina</taxon>
        <taxon>Eurotiomycetes</taxon>
        <taxon>Eurotiomycetidae</taxon>
        <taxon>Eurotiales</taxon>
        <taxon>Aspergillaceae</taxon>
        <taxon>Aspergillus</taxon>
        <taxon>Aspergillus subgen. Circumdati</taxon>
    </lineage>
</organism>
<keyword evidence="3" id="KW-1185">Reference proteome</keyword>
<dbReference type="RefSeq" id="XP_025397157.1">
    <property type="nucleotide sequence ID" value="XM_025548204.1"/>
</dbReference>
<feature type="region of interest" description="Disordered" evidence="1">
    <location>
        <begin position="1"/>
        <end position="25"/>
    </location>
</feature>
<comment type="caution">
    <text evidence="2">The sequence shown here is derived from an EMBL/GenBank/DDBJ whole genome shotgun (WGS) entry which is preliminary data.</text>
</comment>
<dbReference type="Proteomes" id="UP000247233">
    <property type="component" value="Unassembled WGS sequence"/>
</dbReference>
<dbReference type="EMBL" id="MSFL01000022">
    <property type="protein sequence ID" value="PWY75032.1"/>
    <property type="molecule type" value="Genomic_DNA"/>
</dbReference>
<sequence>MATTCNTSGRKLSPKSKAARKAATSNMPKTVSNTCWGVILVIERLNLEIQPYTGPPHAPGRLFVKPLGTVELEFIMMGPRKPRRAKATFLVVKDIHYDLVIGRQSMRELQLYRADPMIAEWYRFLQGLTPPEALCSKYRKYWRQRESTPDNAKYRSQWPRFRD</sequence>
<dbReference type="GeneID" id="37070441"/>
<protein>
    <submittedName>
        <fullName evidence="2">Uncharacterized protein</fullName>
    </submittedName>
</protein>
<name>A0A317VQ83_9EURO</name>
<evidence type="ECO:0000256" key="1">
    <source>
        <dbReference type="SAM" id="MobiDB-lite"/>
    </source>
</evidence>
<dbReference type="VEuPathDB" id="FungiDB:BO70DRAFT_431024"/>
<evidence type="ECO:0000313" key="3">
    <source>
        <dbReference type="Proteomes" id="UP000247233"/>
    </source>
</evidence>
<gene>
    <name evidence="2" type="ORF">BO70DRAFT_431024</name>
</gene>
<dbReference type="AlphaFoldDB" id="A0A317VQ83"/>
<dbReference type="OrthoDB" id="4492958at2759"/>
<feature type="compositionally biased region" description="Polar residues" evidence="1">
    <location>
        <begin position="1"/>
        <end position="10"/>
    </location>
</feature>
<reference evidence="2 3" key="1">
    <citation type="submission" date="2016-12" db="EMBL/GenBank/DDBJ databases">
        <title>The genomes of Aspergillus section Nigri reveals drivers in fungal speciation.</title>
        <authorList>
            <consortium name="DOE Joint Genome Institute"/>
            <person name="Vesth T.C."/>
            <person name="Nybo J."/>
            <person name="Theobald S."/>
            <person name="Brandl J."/>
            <person name="Frisvad J.C."/>
            <person name="Nielsen K.F."/>
            <person name="Lyhne E.K."/>
            <person name="Kogle M.E."/>
            <person name="Kuo A."/>
            <person name="Riley R."/>
            <person name="Clum A."/>
            <person name="Nolan M."/>
            <person name="Lipzen A."/>
            <person name="Salamov A."/>
            <person name="Henrissat B."/>
            <person name="Wiebenga A."/>
            <person name="De Vries R.P."/>
            <person name="Grigoriev I.V."/>
            <person name="Mortensen U.H."/>
            <person name="Andersen M.R."/>
            <person name="Baker S.E."/>
        </authorList>
    </citation>
    <scope>NUCLEOTIDE SEQUENCE [LARGE SCALE GENOMIC DNA]</scope>
    <source>
        <strain evidence="2 3">CBS 117.55</strain>
    </source>
</reference>
<proteinExistence type="predicted"/>
<evidence type="ECO:0000313" key="2">
    <source>
        <dbReference type="EMBL" id="PWY75032.1"/>
    </source>
</evidence>
<accession>A0A317VQ83</accession>